<dbReference type="RefSeq" id="XP_005827405.1">
    <property type="nucleotide sequence ID" value="XM_005827348.1"/>
</dbReference>
<reference evidence="4" key="3">
    <citation type="submission" date="2016-03" db="UniProtKB">
        <authorList>
            <consortium name="EnsemblProtists"/>
        </authorList>
    </citation>
    <scope>IDENTIFICATION</scope>
</reference>
<organism evidence="3">
    <name type="scientific">Guillardia theta (strain CCMP2712)</name>
    <name type="common">Cryptophyte</name>
    <dbReference type="NCBI Taxonomy" id="905079"/>
    <lineage>
        <taxon>Eukaryota</taxon>
        <taxon>Cryptophyceae</taxon>
        <taxon>Pyrenomonadales</taxon>
        <taxon>Geminigeraceae</taxon>
        <taxon>Guillardia</taxon>
    </lineage>
</organism>
<dbReference type="PaxDb" id="55529-EKX40425"/>
<evidence type="ECO:0000313" key="4">
    <source>
        <dbReference type="EnsemblProtists" id="EKX40425"/>
    </source>
</evidence>
<reference evidence="3 5" key="1">
    <citation type="journal article" date="2012" name="Nature">
        <title>Algal genomes reveal evolutionary mosaicism and the fate of nucleomorphs.</title>
        <authorList>
            <consortium name="DOE Joint Genome Institute"/>
            <person name="Curtis B.A."/>
            <person name="Tanifuji G."/>
            <person name="Burki F."/>
            <person name="Gruber A."/>
            <person name="Irimia M."/>
            <person name="Maruyama S."/>
            <person name="Arias M.C."/>
            <person name="Ball S.G."/>
            <person name="Gile G.H."/>
            <person name="Hirakawa Y."/>
            <person name="Hopkins J.F."/>
            <person name="Kuo A."/>
            <person name="Rensing S.A."/>
            <person name="Schmutz J."/>
            <person name="Symeonidi A."/>
            <person name="Elias M."/>
            <person name="Eveleigh R.J."/>
            <person name="Herman E.K."/>
            <person name="Klute M.J."/>
            <person name="Nakayama T."/>
            <person name="Obornik M."/>
            <person name="Reyes-Prieto A."/>
            <person name="Armbrust E.V."/>
            <person name="Aves S.J."/>
            <person name="Beiko R.G."/>
            <person name="Coutinho P."/>
            <person name="Dacks J.B."/>
            <person name="Durnford D.G."/>
            <person name="Fast N.M."/>
            <person name="Green B.R."/>
            <person name="Grisdale C.J."/>
            <person name="Hempel F."/>
            <person name="Henrissat B."/>
            <person name="Hoppner M.P."/>
            <person name="Ishida K."/>
            <person name="Kim E."/>
            <person name="Koreny L."/>
            <person name="Kroth P.G."/>
            <person name="Liu Y."/>
            <person name="Malik S.B."/>
            <person name="Maier U.G."/>
            <person name="McRose D."/>
            <person name="Mock T."/>
            <person name="Neilson J.A."/>
            <person name="Onodera N.T."/>
            <person name="Poole A.M."/>
            <person name="Pritham E.J."/>
            <person name="Richards T.A."/>
            <person name="Rocap G."/>
            <person name="Roy S.W."/>
            <person name="Sarai C."/>
            <person name="Schaack S."/>
            <person name="Shirato S."/>
            <person name="Slamovits C.H."/>
            <person name="Spencer D.F."/>
            <person name="Suzuki S."/>
            <person name="Worden A.Z."/>
            <person name="Zauner S."/>
            <person name="Barry K."/>
            <person name="Bell C."/>
            <person name="Bharti A.K."/>
            <person name="Crow J.A."/>
            <person name="Grimwood J."/>
            <person name="Kramer R."/>
            <person name="Lindquist E."/>
            <person name="Lucas S."/>
            <person name="Salamov A."/>
            <person name="McFadden G.I."/>
            <person name="Lane C.E."/>
            <person name="Keeling P.J."/>
            <person name="Gray M.W."/>
            <person name="Grigoriev I.V."/>
            <person name="Archibald J.M."/>
        </authorList>
    </citation>
    <scope>NUCLEOTIDE SEQUENCE</scope>
    <source>
        <strain evidence="3 5">CCMP2712</strain>
    </source>
</reference>
<feature type="compositionally biased region" description="Basic and acidic residues" evidence="1">
    <location>
        <begin position="182"/>
        <end position="194"/>
    </location>
</feature>
<dbReference type="OrthoDB" id="15698at2759"/>
<evidence type="ECO:0000313" key="3">
    <source>
        <dbReference type="EMBL" id="EKX40425.1"/>
    </source>
</evidence>
<dbReference type="GeneID" id="19046990"/>
<feature type="region of interest" description="Disordered" evidence="1">
    <location>
        <begin position="175"/>
        <end position="217"/>
    </location>
</feature>
<dbReference type="STRING" id="905079.L1IX42"/>
<dbReference type="Pfam" id="PF00754">
    <property type="entry name" value="F5_F8_type_C"/>
    <property type="match status" value="1"/>
</dbReference>
<dbReference type="EnsemblProtists" id="EKX40425">
    <property type="protein sequence ID" value="EKX40425"/>
    <property type="gene ID" value="GUITHDRAFT_164663"/>
</dbReference>
<name>L1IX42_GUITC</name>
<keyword evidence="5" id="KW-1185">Reference proteome</keyword>
<dbReference type="eggNOG" id="KOG4276">
    <property type="taxonomic scope" value="Eukaryota"/>
</dbReference>
<dbReference type="HOGENOM" id="CLU_538012_0_0_1"/>
<evidence type="ECO:0000259" key="2">
    <source>
        <dbReference type="PROSITE" id="PS50022"/>
    </source>
</evidence>
<dbReference type="PROSITE" id="PS50022">
    <property type="entry name" value="FA58C_3"/>
    <property type="match status" value="1"/>
</dbReference>
<feature type="compositionally biased region" description="Polar residues" evidence="1">
    <location>
        <begin position="44"/>
        <end position="56"/>
    </location>
</feature>
<feature type="compositionally biased region" description="Low complexity" evidence="1">
    <location>
        <begin position="195"/>
        <end position="209"/>
    </location>
</feature>
<proteinExistence type="predicted"/>
<sequence>MDLYNEEAASSLSAAPHPFLRPRATAGRTSGSATHAGGRASDGPVSSESPARLSTLSEESKASGSDSPSGFSPSSKGSLREVAALSSYHMLSRERFLSGGSSGGSEHGRLLSGSGGSSEGHPDFDSSDSENWLTGGHVIGAEDHHEEFFDGSLQSTNAQDDNMMVLKKSSSMSSVKNMLWSRRQEREVADDETRSTSSQQSSSQADGQQGKPLSSTGDSKLWALLQSPRADKIEKSEKGGRWYSSGLRRSSSGFLMSRGSSSESNEQHAEGRVEVGYNGGLFIRTSQSKKLEQSGSGGTIKLPAPNTIFYWSGKHMMDKCGLFYWLGSCGGTRDWINPASESSAVRVTGSSWTKGKLQDVLCVDPDKRVDSWSASEEGAWFQVELPEGIQLQPTHYCLRHGYSSGAHLRNWKFLVSADGESWTQASTHAMDESLKGPYAVRTWQIPVHVEAARFFKVVTTGGNSINGTQLVCGGFELYGQVIRQQNEGILNPSHWFFKGMEGMTTSA</sequence>
<dbReference type="InterPro" id="IPR008979">
    <property type="entry name" value="Galactose-bd-like_sf"/>
</dbReference>
<accession>L1IX42</accession>
<feature type="domain" description="F5/8 type C" evidence="2">
    <location>
        <begin position="320"/>
        <end position="480"/>
    </location>
</feature>
<feature type="compositionally biased region" description="Low complexity" evidence="1">
    <location>
        <begin position="62"/>
        <end position="77"/>
    </location>
</feature>
<dbReference type="PANTHER" id="PTHR47457">
    <property type="entry name" value="OS05G0345500 PROTEIN"/>
    <property type="match status" value="1"/>
</dbReference>
<dbReference type="Proteomes" id="UP000011087">
    <property type="component" value="Unassembled WGS sequence"/>
</dbReference>
<dbReference type="AlphaFoldDB" id="L1IX42"/>
<dbReference type="KEGG" id="gtt:GUITHDRAFT_164663"/>
<dbReference type="SUPFAM" id="SSF49785">
    <property type="entry name" value="Galactose-binding domain-like"/>
    <property type="match status" value="1"/>
</dbReference>
<feature type="region of interest" description="Disordered" evidence="1">
    <location>
        <begin position="95"/>
        <end position="139"/>
    </location>
</feature>
<dbReference type="InterPro" id="IPR000421">
    <property type="entry name" value="FA58C"/>
</dbReference>
<dbReference type="EMBL" id="JH993031">
    <property type="protein sequence ID" value="EKX40425.1"/>
    <property type="molecule type" value="Genomic_DNA"/>
</dbReference>
<reference evidence="5" key="2">
    <citation type="submission" date="2012-11" db="EMBL/GenBank/DDBJ databases">
        <authorList>
            <person name="Kuo A."/>
            <person name="Curtis B.A."/>
            <person name="Tanifuji G."/>
            <person name="Burki F."/>
            <person name="Gruber A."/>
            <person name="Irimia M."/>
            <person name="Maruyama S."/>
            <person name="Arias M.C."/>
            <person name="Ball S.G."/>
            <person name="Gile G.H."/>
            <person name="Hirakawa Y."/>
            <person name="Hopkins J.F."/>
            <person name="Rensing S.A."/>
            <person name="Schmutz J."/>
            <person name="Symeonidi A."/>
            <person name="Elias M."/>
            <person name="Eveleigh R.J."/>
            <person name="Herman E.K."/>
            <person name="Klute M.J."/>
            <person name="Nakayama T."/>
            <person name="Obornik M."/>
            <person name="Reyes-Prieto A."/>
            <person name="Armbrust E.V."/>
            <person name="Aves S.J."/>
            <person name="Beiko R.G."/>
            <person name="Coutinho P."/>
            <person name="Dacks J.B."/>
            <person name="Durnford D.G."/>
            <person name="Fast N.M."/>
            <person name="Green B.R."/>
            <person name="Grisdale C."/>
            <person name="Hempe F."/>
            <person name="Henrissat B."/>
            <person name="Hoppner M.P."/>
            <person name="Ishida K.-I."/>
            <person name="Kim E."/>
            <person name="Koreny L."/>
            <person name="Kroth P.G."/>
            <person name="Liu Y."/>
            <person name="Malik S.-B."/>
            <person name="Maier U.G."/>
            <person name="McRose D."/>
            <person name="Mock T."/>
            <person name="Neilson J.A."/>
            <person name="Onodera N.T."/>
            <person name="Poole A.M."/>
            <person name="Pritham E.J."/>
            <person name="Richards T.A."/>
            <person name="Rocap G."/>
            <person name="Roy S.W."/>
            <person name="Sarai C."/>
            <person name="Schaack S."/>
            <person name="Shirato S."/>
            <person name="Slamovits C.H."/>
            <person name="Spencer D.F."/>
            <person name="Suzuki S."/>
            <person name="Worden A.Z."/>
            <person name="Zauner S."/>
            <person name="Barry K."/>
            <person name="Bell C."/>
            <person name="Bharti A.K."/>
            <person name="Crow J.A."/>
            <person name="Grimwood J."/>
            <person name="Kramer R."/>
            <person name="Lindquist E."/>
            <person name="Lucas S."/>
            <person name="Salamov A."/>
            <person name="McFadden G.I."/>
            <person name="Lane C.E."/>
            <person name="Keeling P.J."/>
            <person name="Gray M.W."/>
            <person name="Grigoriev I.V."/>
            <person name="Archibald J.M."/>
        </authorList>
    </citation>
    <scope>NUCLEOTIDE SEQUENCE</scope>
    <source>
        <strain evidence="5">CCMP2712</strain>
    </source>
</reference>
<feature type="region of interest" description="Disordered" evidence="1">
    <location>
        <begin position="1"/>
        <end position="78"/>
    </location>
</feature>
<evidence type="ECO:0000313" key="5">
    <source>
        <dbReference type="Proteomes" id="UP000011087"/>
    </source>
</evidence>
<evidence type="ECO:0000256" key="1">
    <source>
        <dbReference type="SAM" id="MobiDB-lite"/>
    </source>
</evidence>
<dbReference type="PANTHER" id="PTHR47457:SF1">
    <property type="entry name" value="BTB DOMAIN-CONTAINING PROTEIN-RELATED"/>
    <property type="match status" value="1"/>
</dbReference>
<dbReference type="Gene3D" id="2.60.120.260">
    <property type="entry name" value="Galactose-binding domain-like"/>
    <property type="match status" value="1"/>
</dbReference>
<gene>
    <name evidence="3" type="ORF">GUITHDRAFT_164663</name>
</gene>
<protein>
    <recommendedName>
        <fullName evidence="2">F5/8 type C domain-containing protein</fullName>
    </recommendedName>
</protein>